<dbReference type="GO" id="GO:0046872">
    <property type="term" value="F:metal ion binding"/>
    <property type="evidence" value="ECO:0007669"/>
    <property type="project" value="UniProtKB-KW"/>
</dbReference>
<feature type="compositionally biased region" description="Low complexity" evidence="7">
    <location>
        <begin position="31"/>
        <end position="46"/>
    </location>
</feature>
<dbReference type="InterPro" id="IPR005805">
    <property type="entry name" value="Rieske_Fe-S_prot_C"/>
</dbReference>
<comment type="caution">
    <text evidence="9">The sequence shown here is derived from an EMBL/GenBank/DDBJ whole genome shotgun (WGS) entry which is preliminary data.</text>
</comment>
<dbReference type="PRINTS" id="PR00162">
    <property type="entry name" value="RIESKE"/>
</dbReference>
<feature type="region of interest" description="Disordered" evidence="7">
    <location>
        <begin position="29"/>
        <end position="48"/>
    </location>
</feature>
<gene>
    <name evidence="9" type="ORF">V2H45_18740</name>
</gene>
<organism evidence="9 10">
    <name type="scientific">Tumidithrix elongata BACA0141</name>
    <dbReference type="NCBI Taxonomy" id="2716417"/>
    <lineage>
        <taxon>Bacteria</taxon>
        <taxon>Bacillati</taxon>
        <taxon>Cyanobacteriota</taxon>
        <taxon>Cyanophyceae</taxon>
        <taxon>Pseudanabaenales</taxon>
        <taxon>Pseudanabaenaceae</taxon>
        <taxon>Tumidithrix</taxon>
        <taxon>Tumidithrix elongata</taxon>
    </lineage>
</organism>
<sequence length="144" mass="15325">MNRRKVLSWFGLGWLFSGVPTLLTACSNDQATTPSPSTTATTTSAPKSSFRAVGSVAQLEKDGQLKADGVLVIRDRNNPTTPLAFNSTCTHKGCTVDWKDGEFVCPCHGAVFAPDGSVRKKPAKEPLATYAVKVENGQVLIASK</sequence>
<evidence type="ECO:0000259" key="8">
    <source>
        <dbReference type="PROSITE" id="PS51296"/>
    </source>
</evidence>
<keyword evidence="3" id="KW-0408">Iron</keyword>
<dbReference type="EMBL" id="JAZBJZ010000093">
    <property type="protein sequence ID" value="MEE3718784.1"/>
    <property type="molecule type" value="Genomic_DNA"/>
</dbReference>
<evidence type="ECO:0000256" key="2">
    <source>
        <dbReference type="ARBA" id="ARBA00022723"/>
    </source>
</evidence>
<dbReference type="CDD" id="cd03467">
    <property type="entry name" value="Rieske"/>
    <property type="match status" value="1"/>
</dbReference>
<protein>
    <submittedName>
        <fullName evidence="9">Rieske (2Fe-2S) protein</fullName>
    </submittedName>
</protein>
<evidence type="ECO:0000256" key="4">
    <source>
        <dbReference type="ARBA" id="ARBA00023014"/>
    </source>
</evidence>
<dbReference type="GO" id="GO:0016705">
    <property type="term" value="F:oxidoreductase activity, acting on paired donors, with incorporation or reduction of molecular oxygen"/>
    <property type="evidence" value="ECO:0007669"/>
    <property type="project" value="UniProtKB-ARBA"/>
</dbReference>
<dbReference type="GO" id="GO:0051537">
    <property type="term" value="F:2 iron, 2 sulfur cluster binding"/>
    <property type="evidence" value="ECO:0007669"/>
    <property type="project" value="UniProtKB-KW"/>
</dbReference>
<evidence type="ECO:0000256" key="3">
    <source>
        <dbReference type="ARBA" id="ARBA00023004"/>
    </source>
</evidence>
<evidence type="ECO:0000256" key="5">
    <source>
        <dbReference type="ARBA" id="ARBA00023157"/>
    </source>
</evidence>
<dbReference type="GO" id="GO:0016020">
    <property type="term" value="C:membrane"/>
    <property type="evidence" value="ECO:0007669"/>
    <property type="project" value="InterPro"/>
</dbReference>
<comment type="cofactor">
    <cofactor evidence="6">
        <name>[2Fe-2S] cluster</name>
        <dbReference type="ChEBI" id="CHEBI:190135"/>
    </cofactor>
</comment>
<dbReference type="InterPro" id="IPR036922">
    <property type="entry name" value="Rieske_2Fe-2S_sf"/>
</dbReference>
<evidence type="ECO:0000256" key="6">
    <source>
        <dbReference type="ARBA" id="ARBA00034078"/>
    </source>
</evidence>
<dbReference type="PROSITE" id="PS51296">
    <property type="entry name" value="RIESKE"/>
    <property type="match status" value="1"/>
</dbReference>
<keyword evidence="5" id="KW-1015">Disulfide bond</keyword>
<dbReference type="InterPro" id="IPR017941">
    <property type="entry name" value="Rieske_2Fe-2S"/>
</dbReference>
<proteinExistence type="predicted"/>
<name>A0AAW9Q4G7_9CYAN</name>
<dbReference type="SUPFAM" id="SSF50022">
    <property type="entry name" value="ISP domain"/>
    <property type="match status" value="1"/>
</dbReference>
<keyword evidence="2" id="KW-0479">Metal-binding</keyword>
<keyword evidence="1" id="KW-0001">2Fe-2S</keyword>
<dbReference type="PROSITE" id="PS51257">
    <property type="entry name" value="PROKAR_LIPOPROTEIN"/>
    <property type="match status" value="1"/>
</dbReference>
<keyword evidence="10" id="KW-1185">Reference proteome</keyword>
<dbReference type="InterPro" id="IPR014349">
    <property type="entry name" value="Rieske_Fe-S_prot"/>
</dbReference>
<dbReference type="AlphaFoldDB" id="A0AAW9Q4G7"/>
<keyword evidence="4" id="KW-0411">Iron-sulfur</keyword>
<dbReference type="Proteomes" id="UP001333818">
    <property type="component" value="Unassembled WGS sequence"/>
</dbReference>
<dbReference type="PANTHER" id="PTHR10134">
    <property type="entry name" value="CYTOCHROME B-C1 COMPLEX SUBUNIT RIESKE, MITOCHONDRIAL"/>
    <property type="match status" value="1"/>
</dbReference>
<evidence type="ECO:0000313" key="10">
    <source>
        <dbReference type="Proteomes" id="UP001333818"/>
    </source>
</evidence>
<evidence type="ECO:0000256" key="1">
    <source>
        <dbReference type="ARBA" id="ARBA00022714"/>
    </source>
</evidence>
<dbReference type="GO" id="GO:0004497">
    <property type="term" value="F:monooxygenase activity"/>
    <property type="evidence" value="ECO:0007669"/>
    <property type="project" value="UniProtKB-ARBA"/>
</dbReference>
<dbReference type="RefSeq" id="WP_330485220.1">
    <property type="nucleotide sequence ID" value="NZ_JAZBJZ010000093.1"/>
</dbReference>
<evidence type="ECO:0000313" key="9">
    <source>
        <dbReference type="EMBL" id="MEE3718784.1"/>
    </source>
</evidence>
<dbReference type="Gene3D" id="2.102.10.10">
    <property type="entry name" value="Rieske [2Fe-2S] iron-sulphur domain"/>
    <property type="match status" value="1"/>
</dbReference>
<accession>A0AAW9Q4G7</accession>
<dbReference type="Pfam" id="PF00355">
    <property type="entry name" value="Rieske"/>
    <property type="match status" value="1"/>
</dbReference>
<evidence type="ECO:0000256" key="7">
    <source>
        <dbReference type="SAM" id="MobiDB-lite"/>
    </source>
</evidence>
<feature type="domain" description="Rieske" evidence="8">
    <location>
        <begin position="51"/>
        <end position="141"/>
    </location>
</feature>
<reference evidence="9" key="1">
    <citation type="submission" date="2024-01" db="EMBL/GenBank/DDBJ databases">
        <title>Bank of Algae and Cyanobacteria of the Azores (BACA) strain genomes.</title>
        <authorList>
            <person name="Luz R."/>
            <person name="Cordeiro R."/>
            <person name="Fonseca A."/>
            <person name="Goncalves V."/>
        </authorList>
    </citation>
    <scope>NUCLEOTIDE SEQUENCE</scope>
    <source>
        <strain evidence="9">BACA0141</strain>
    </source>
</reference>